<dbReference type="Proteomes" id="UP000587472">
    <property type="component" value="Unassembled WGS sequence"/>
</dbReference>
<dbReference type="GO" id="GO:0003964">
    <property type="term" value="F:RNA-directed DNA polymerase activity"/>
    <property type="evidence" value="ECO:0007669"/>
    <property type="project" value="UniProtKB-KW"/>
</dbReference>
<gene>
    <name evidence="12" type="primary">Ervk6</name>
    <name evidence="12" type="ORF">PSOCRE_R15187</name>
</gene>
<dbReference type="InterPro" id="IPR017856">
    <property type="entry name" value="Integrase-like_N"/>
</dbReference>
<dbReference type="PROSITE" id="PS50876">
    <property type="entry name" value="ZF_INTEGRASE"/>
    <property type="match status" value="1"/>
</dbReference>
<keyword evidence="7" id="KW-0378">Hydrolase</keyword>
<evidence type="ECO:0000259" key="10">
    <source>
        <dbReference type="PROSITE" id="PS50876"/>
    </source>
</evidence>
<evidence type="ECO:0000256" key="7">
    <source>
        <dbReference type="ARBA" id="ARBA00022801"/>
    </source>
</evidence>
<keyword evidence="4" id="KW-0540">Nuclease</keyword>
<keyword evidence="9" id="KW-0863">Zinc-finger</keyword>
<dbReference type="InterPro" id="IPR036397">
    <property type="entry name" value="RNaseH_sf"/>
</dbReference>
<evidence type="ECO:0000313" key="13">
    <source>
        <dbReference type="Proteomes" id="UP000587472"/>
    </source>
</evidence>
<feature type="domain" description="Integrase-type" evidence="10">
    <location>
        <begin position="21"/>
        <end position="62"/>
    </location>
</feature>
<dbReference type="GO" id="GO:0004519">
    <property type="term" value="F:endonuclease activity"/>
    <property type="evidence" value="ECO:0007669"/>
    <property type="project" value="UniProtKB-KW"/>
</dbReference>
<dbReference type="SUPFAM" id="SSF53098">
    <property type="entry name" value="Ribonuclease H-like"/>
    <property type="match status" value="1"/>
</dbReference>
<dbReference type="PANTHER" id="PTHR41694:SF3">
    <property type="entry name" value="RNA-DIRECTED DNA POLYMERASE-RELATED"/>
    <property type="match status" value="1"/>
</dbReference>
<evidence type="ECO:0000256" key="9">
    <source>
        <dbReference type="PROSITE-ProRule" id="PRU00450"/>
    </source>
</evidence>
<keyword evidence="13" id="KW-1185">Reference proteome</keyword>
<dbReference type="GO" id="GO:0015074">
    <property type="term" value="P:DNA integration"/>
    <property type="evidence" value="ECO:0007669"/>
    <property type="project" value="InterPro"/>
</dbReference>
<keyword evidence="3" id="KW-0548">Nucleotidyltransferase</keyword>
<evidence type="ECO:0000256" key="3">
    <source>
        <dbReference type="ARBA" id="ARBA00022695"/>
    </source>
</evidence>
<comment type="caution">
    <text evidence="12">The sequence shown here is derived from an EMBL/GenBank/DDBJ whole genome shotgun (WGS) entry which is preliminary data.</text>
</comment>
<keyword evidence="9" id="KW-0862">Zinc</keyword>
<evidence type="ECO:0000256" key="5">
    <source>
        <dbReference type="ARBA" id="ARBA00022723"/>
    </source>
</evidence>
<feature type="domain" description="Integrase catalytic" evidence="11">
    <location>
        <begin position="70"/>
        <end position="115"/>
    </location>
</feature>
<evidence type="ECO:0000259" key="11">
    <source>
        <dbReference type="PROSITE" id="PS50994"/>
    </source>
</evidence>
<dbReference type="EMBL" id="VWZZ01005615">
    <property type="protein sequence ID" value="NXI98254.1"/>
    <property type="molecule type" value="Genomic_DNA"/>
</dbReference>
<proteinExistence type="predicted"/>
<dbReference type="GO" id="GO:0008270">
    <property type="term" value="F:zinc ion binding"/>
    <property type="evidence" value="ECO:0007669"/>
    <property type="project" value="UniProtKB-KW"/>
</dbReference>
<keyword evidence="8" id="KW-0695">RNA-directed DNA polymerase</keyword>
<evidence type="ECO:0000256" key="2">
    <source>
        <dbReference type="ARBA" id="ARBA00022679"/>
    </source>
</evidence>
<protein>
    <recommendedName>
        <fullName evidence="1">RNA-directed DNA polymerase</fullName>
        <ecNumber evidence="1">2.7.7.49</ecNumber>
    </recommendedName>
</protein>
<dbReference type="InterPro" id="IPR001584">
    <property type="entry name" value="Integrase_cat-core"/>
</dbReference>
<dbReference type="Gene3D" id="1.10.10.200">
    <property type="match status" value="1"/>
</dbReference>
<dbReference type="SUPFAM" id="SSF46919">
    <property type="entry name" value="N-terminal Zn binding domain of HIV integrase"/>
    <property type="match status" value="1"/>
</dbReference>
<keyword evidence="2" id="KW-0808">Transferase</keyword>
<dbReference type="EC" id="2.7.7.49" evidence="1"/>
<sequence>AEGNERADRLTPPVWAAPVPNMFQQARMSHAFFHHSGQVLHKQFHLTLSDARMIVQACPDCQQFTGGPPPAVNPRGLQALQLWQTDVTHAPEFGCLKYVHVSVDTFSHTIWASAA</sequence>
<keyword evidence="5" id="KW-0479">Metal-binding</keyword>
<reference evidence="12 13" key="1">
    <citation type="submission" date="2019-09" db="EMBL/GenBank/DDBJ databases">
        <title>Bird 10,000 Genomes (B10K) Project - Family phase.</title>
        <authorList>
            <person name="Zhang G."/>
        </authorList>
    </citation>
    <scope>NUCLEOTIDE SEQUENCE [LARGE SCALE GENOMIC DNA]</scope>
    <source>
        <strain evidence="12">B10K-DU-001-60</strain>
        <tissue evidence="12">Muscle</tissue>
    </source>
</reference>
<evidence type="ECO:0000256" key="6">
    <source>
        <dbReference type="ARBA" id="ARBA00022759"/>
    </source>
</evidence>
<dbReference type="Pfam" id="PF02022">
    <property type="entry name" value="Integrase_Zn"/>
    <property type="match status" value="1"/>
</dbReference>
<dbReference type="Gene3D" id="3.30.420.10">
    <property type="entry name" value="Ribonuclease H-like superfamily/Ribonuclease H"/>
    <property type="match status" value="1"/>
</dbReference>
<evidence type="ECO:0000256" key="4">
    <source>
        <dbReference type="ARBA" id="ARBA00022722"/>
    </source>
</evidence>
<organism evidence="12 13">
    <name type="scientific">Psophia crepitans</name>
    <name type="common">common trumpeter</name>
    <dbReference type="NCBI Taxonomy" id="54359"/>
    <lineage>
        <taxon>Eukaryota</taxon>
        <taxon>Metazoa</taxon>
        <taxon>Chordata</taxon>
        <taxon>Craniata</taxon>
        <taxon>Vertebrata</taxon>
        <taxon>Euteleostomi</taxon>
        <taxon>Archelosauria</taxon>
        <taxon>Archosauria</taxon>
        <taxon>Dinosauria</taxon>
        <taxon>Saurischia</taxon>
        <taxon>Theropoda</taxon>
        <taxon>Coelurosauria</taxon>
        <taxon>Aves</taxon>
        <taxon>Neognathae</taxon>
        <taxon>Neoaves</taxon>
        <taxon>Gruiformes</taxon>
        <taxon>Psophiidae</taxon>
        <taxon>Psophia</taxon>
    </lineage>
</organism>
<dbReference type="PROSITE" id="PS50994">
    <property type="entry name" value="INTEGRASE"/>
    <property type="match status" value="1"/>
</dbReference>
<evidence type="ECO:0000256" key="1">
    <source>
        <dbReference type="ARBA" id="ARBA00012493"/>
    </source>
</evidence>
<keyword evidence="6" id="KW-0255">Endonuclease</keyword>
<accession>A0A7K9XL64</accession>
<dbReference type="PANTHER" id="PTHR41694">
    <property type="entry name" value="ENDOGENOUS RETROVIRUS GROUP K MEMBER POL PROTEIN"/>
    <property type="match status" value="1"/>
</dbReference>
<feature type="non-terminal residue" evidence="12">
    <location>
        <position position="1"/>
    </location>
</feature>
<dbReference type="InterPro" id="IPR012337">
    <property type="entry name" value="RNaseH-like_sf"/>
</dbReference>
<evidence type="ECO:0000313" key="12">
    <source>
        <dbReference type="EMBL" id="NXI98254.1"/>
    </source>
</evidence>
<dbReference type="GO" id="GO:0035613">
    <property type="term" value="F:RNA stem-loop binding"/>
    <property type="evidence" value="ECO:0007669"/>
    <property type="project" value="TreeGrafter"/>
</dbReference>
<feature type="non-terminal residue" evidence="12">
    <location>
        <position position="115"/>
    </location>
</feature>
<dbReference type="InterPro" id="IPR003308">
    <property type="entry name" value="Integrase_Zn-bd_dom_N"/>
</dbReference>
<name>A0A7K9XL64_9GRUI</name>
<dbReference type="AlphaFoldDB" id="A0A7K9XL64"/>
<dbReference type="GO" id="GO:0016787">
    <property type="term" value="F:hydrolase activity"/>
    <property type="evidence" value="ECO:0007669"/>
    <property type="project" value="UniProtKB-KW"/>
</dbReference>
<evidence type="ECO:0000256" key="8">
    <source>
        <dbReference type="ARBA" id="ARBA00022918"/>
    </source>
</evidence>